<name>A0A7S0TSZ9_HEMAN</name>
<dbReference type="AlphaFoldDB" id="A0A7S0TSZ9"/>
<proteinExistence type="predicted"/>
<sequence length="105" mass="12170">MEKKQRHEPVPLTHHPENKKTLTHKHSLTSSNEKMMMMMTHTDARTNAQTHQLRLFAMEQGGKNFRRQLELEWVGKGIVGRREPSLKEMVDAAITVVPEEALDRT</sequence>
<reference evidence="2" key="1">
    <citation type="submission" date="2021-01" db="EMBL/GenBank/DDBJ databases">
        <authorList>
            <person name="Corre E."/>
            <person name="Pelletier E."/>
            <person name="Niang G."/>
            <person name="Scheremetjew M."/>
            <person name="Finn R."/>
            <person name="Kale V."/>
            <person name="Holt S."/>
            <person name="Cochrane G."/>
            <person name="Meng A."/>
            <person name="Brown T."/>
            <person name="Cohen L."/>
        </authorList>
    </citation>
    <scope>NUCLEOTIDE SEQUENCE</scope>
    <source>
        <strain evidence="2">CCMP441</strain>
    </source>
</reference>
<feature type="compositionally biased region" description="Basic and acidic residues" evidence="1">
    <location>
        <begin position="1"/>
        <end position="20"/>
    </location>
</feature>
<feature type="region of interest" description="Disordered" evidence="1">
    <location>
        <begin position="1"/>
        <end position="25"/>
    </location>
</feature>
<evidence type="ECO:0000313" key="2">
    <source>
        <dbReference type="EMBL" id="CAD8743659.1"/>
    </source>
</evidence>
<protein>
    <submittedName>
        <fullName evidence="2">Uncharacterized protein</fullName>
    </submittedName>
</protein>
<organism evidence="2">
    <name type="scientific">Hemiselmis andersenii</name>
    <name type="common">Cryptophyte alga</name>
    <dbReference type="NCBI Taxonomy" id="464988"/>
    <lineage>
        <taxon>Eukaryota</taxon>
        <taxon>Cryptophyceae</taxon>
        <taxon>Cryptomonadales</taxon>
        <taxon>Hemiselmidaceae</taxon>
        <taxon>Hemiselmis</taxon>
    </lineage>
</organism>
<gene>
    <name evidence="2" type="ORF">HAND1043_LOCUS10154</name>
</gene>
<accession>A0A7S0TSZ9</accession>
<evidence type="ECO:0000256" key="1">
    <source>
        <dbReference type="SAM" id="MobiDB-lite"/>
    </source>
</evidence>
<dbReference type="EMBL" id="HBFK01016511">
    <property type="protein sequence ID" value="CAD8743659.1"/>
    <property type="molecule type" value="Transcribed_RNA"/>
</dbReference>